<feature type="transmembrane region" description="Helical" evidence="2">
    <location>
        <begin position="136"/>
        <end position="157"/>
    </location>
</feature>
<dbReference type="EMBL" id="FZNW01000003">
    <property type="protein sequence ID" value="SNR36114.1"/>
    <property type="molecule type" value="Genomic_DNA"/>
</dbReference>
<keyword evidence="5" id="KW-1185">Reference proteome</keyword>
<feature type="transmembrane region" description="Helical" evidence="2">
    <location>
        <begin position="203"/>
        <end position="219"/>
    </location>
</feature>
<dbReference type="AlphaFoldDB" id="A0A238VPP1"/>
<organism evidence="4 5">
    <name type="scientific">Haloechinothrix alba</name>
    <dbReference type="NCBI Taxonomy" id="664784"/>
    <lineage>
        <taxon>Bacteria</taxon>
        <taxon>Bacillati</taxon>
        <taxon>Actinomycetota</taxon>
        <taxon>Actinomycetes</taxon>
        <taxon>Pseudonocardiales</taxon>
        <taxon>Pseudonocardiaceae</taxon>
        <taxon>Haloechinothrix</taxon>
    </lineage>
</organism>
<proteinExistence type="predicted"/>
<evidence type="ECO:0000313" key="5">
    <source>
        <dbReference type="Proteomes" id="UP000198348"/>
    </source>
</evidence>
<keyword evidence="2" id="KW-0472">Membrane</keyword>
<sequence length="343" mass="35934">MSDARDRPDPDPNEERQPGEENRYSSEYPGVAPLPPESSAPLGGGGWPDLGSFQPGVIPLRPLGLGDILGGALATLRSHAAMLFGAAFVVVGIGQLLALALVWPRIQELTATAGTGEATDEQLAGLMLDNLAVNGVSLGFMMLAQLFVTGLATIVVGKAVLGRTVGFAEAWEDLRPRLIPLLGVTFLVGVIVFAGAMLFLIPGIWAAIVLALAAPALVLERSSVLHAMRRSWDLVLNSWWRIFGIMALVVVITVVINLVVTLPFGIMAGGSVDPASTTTNEQIILTTVGEVLAASVAYPFAVTVTALVYIDRRIRTEGLALELARAAGMAPPDAGPPGSPHAW</sequence>
<dbReference type="OrthoDB" id="121140at2"/>
<feature type="transmembrane region" description="Helical" evidence="2">
    <location>
        <begin position="239"/>
        <end position="263"/>
    </location>
</feature>
<reference evidence="4 5" key="1">
    <citation type="submission" date="2017-06" db="EMBL/GenBank/DDBJ databases">
        <authorList>
            <person name="Kim H.J."/>
            <person name="Triplett B.A."/>
        </authorList>
    </citation>
    <scope>NUCLEOTIDE SEQUENCE [LARGE SCALE GENOMIC DNA]</scope>
    <source>
        <strain evidence="4 5">DSM 45207</strain>
    </source>
</reference>
<name>A0A238VPP1_9PSEU</name>
<feature type="transmembrane region" description="Helical" evidence="2">
    <location>
        <begin position="178"/>
        <end position="197"/>
    </location>
</feature>
<evidence type="ECO:0000256" key="2">
    <source>
        <dbReference type="SAM" id="Phobius"/>
    </source>
</evidence>
<evidence type="ECO:0000313" key="4">
    <source>
        <dbReference type="EMBL" id="SNR36114.1"/>
    </source>
</evidence>
<dbReference type="Pfam" id="PF25231">
    <property type="entry name" value="DUF7847"/>
    <property type="match status" value="1"/>
</dbReference>
<accession>A0A238VPP1</accession>
<feature type="compositionally biased region" description="Basic and acidic residues" evidence="1">
    <location>
        <begin position="1"/>
        <end position="24"/>
    </location>
</feature>
<feature type="transmembrane region" description="Helical" evidence="2">
    <location>
        <begin position="81"/>
        <end position="103"/>
    </location>
</feature>
<feature type="domain" description="DUF7847" evidence="3">
    <location>
        <begin position="75"/>
        <end position="309"/>
    </location>
</feature>
<feature type="region of interest" description="Disordered" evidence="1">
    <location>
        <begin position="1"/>
        <end position="46"/>
    </location>
</feature>
<evidence type="ECO:0000256" key="1">
    <source>
        <dbReference type="SAM" id="MobiDB-lite"/>
    </source>
</evidence>
<keyword evidence="2" id="KW-1133">Transmembrane helix</keyword>
<evidence type="ECO:0000259" key="3">
    <source>
        <dbReference type="Pfam" id="PF25231"/>
    </source>
</evidence>
<gene>
    <name evidence="4" type="ORF">SAMN06265360_103195</name>
</gene>
<protein>
    <recommendedName>
        <fullName evidence="3">DUF7847 domain-containing protein</fullName>
    </recommendedName>
</protein>
<feature type="transmembrane region" description="Helical" evidence="2">
    <location>
        <begin position="283"/>
        <end position="310"/>
    </location>
</feature>
<dbReference type="RefSeq" id="WP_089300045.1">
    <property type="nucleotide sequence ID" value="NZ_FZNW01000003.1"/>
</dbReference>
<keyword evidence="2" id="KW-0812">Transmembrane</keyword>
<dbReference type="Proteomes" id="UP000198348">
    <property type="component" value="Unassembled WGS sequence"/>
</dbReference>
<dbReference type="InterPro" id="IPR057169">
    <property type="entry name" value="DUF7847"/>
</dbReference>